<feature type="domain" description="ABC transmembrane type-1" evidence="8">
    <location>
        <begin position="60"/>
        <end position="240"/>
    </location>
</feature>
<keyword evidence="6 7" id="KW-0472">Membrane</keyword>
<evidence type="ECO:0000256" key="2">
    <source>
        <dbReference type="ARBA" id="ARBA00022448"/>
    </source>
</evidence>
<proteinExistence type="inferred from homology"/>
<sequence length="255" mass="27430">MRHFSLRRLLLGTGALVLFVLAWKLVTDAKIVSPIFFPGPERTYAALVKGLFGGALLTQTLETIQRMLLGWLLASFVGVFLGALIGVSKQARAFIAPTLELLRPLPASAMIPIAIAFLGFSDHMVLVVIAFGALWPMLLATMHGFAAMEPRLYEVSQVLGLSRSEVIWKLALPSAMPMILASLRLGLTISLILAVVGEMLASREGLGQSILAASRSFRSPDLFAGIVILGAIGLAGSRLLSVAEKRLLRWQAASR</sequence>
<feature type="transmembrane region" description="Helical" evidence="7">
    <location>
        <begin position="222"/>
        <end position="240"/>
    </location>
</feature>
<feature type="transmembrane region" description="Helical" evidence="7">
    <location>
        <begin position="178"/>
        <end position="201"/>
    </location>
</feature>
<dbReference type="InterPro" id="IPR000515">
    <property type="entry name" value="MetI-like"/>
</dbReference>
<dbReference type="CDD" id="cd06261">
    <property type="entry name" value="TM_PBP2"/>
    <property type="match status" value="1"/>
</dbReference>
<evidence type="ECO:0000256" key="6">
    <source>
        <dbReference type="ARBA" id="ARBA00023136"/>
    </source>
</evidence>
<keyword evidence="2 7" id="KW-0813">Transport</keyword>
<evidence type="ECO:0000256" key="3">
    <source>
        <dbReference type="ARBA" id="ARBA00022475"/>
    </source>
</evidence>
<name>A0A432N934_9HYPH</name>
<evidence type="ECO:0000313" key="10">
    <source>
        <dbReference type="Proteomes" id="UP000273611"/>
    </source>
</evidence>
<protein>
    <submittedName>
        <fullName evidence="9">ABC transporter permease</fullName>
    </submittedName>
</protein>
<dbReference type="EMBL" id="RIBW01000025">
    <property type="protein sequence ID" value="RUL96084.1"/>
    <property type="molecule type" value="Genomic_DNA"/>
</dbReference>
<comment type="subcellular location">
    <subcellularLocation>
        <location evidence="1 7">Cell membrane</location>
        <topology evidence="1 7">Multi-pass membrane protein</topology>
    </subcellularLocation>
</comment>
<accession>A0A432N934</accession>
<dbReference type="PROSITE" id="PS50928">
    <property type="entry name" value="ABC_TM1"/>
    <property type="match status" value="1"/>
</dbReference>
<feature type="transmembrane region" description="Helical" evidence="7">
    <location>
        <begin position="109"/>
        <end position="135"/>
    </location>
</feature>
<dbReference type="GO" id="GO:0005886">
    <property type="term" value="C:plasma membrane"/>
    <property type="evidence" value="ECO:0007669"/>
    <property type="project" value="UniProtKB-SubCell"/>
</dbReference>
<dbReference type="InterPro" id="IPR035906">
    <property type="entry name" value="MetI-like_sf"/>
</dbReference>
<comment type="similarity">
    <text evidence="7">Belongs to the binding-protein-dependent transport system permease family.</text>
</comment>
<reference evidence="9 10" key="1">
    <citation type="journal article" date="2015" name="Int. J. Syst. Evol. Microbiol.">
        <title>Rhizobium anhuiense sp. nov., isolated from effective nodules of Vicia faba and Pisum sativum.</title>
        <authorList>
            <person name="Zhang Y.J."/>
            <person name="Zheng W.T."/>
            <person name="Everall I."/>
            <person name="Young J.P."/>
            <person name="Zhang X.X."/>
            <person name="Tian C.F."/>
            <person name="Sui X.H."/>
            <person name="Wang E.T."/>
            <person name="Chen W.X."/>
        </authorList>
    </citation>
    <scope>NUCLEOTIDE SEQUENCE [LARGE SCALE GENOMIC DNA]</scope>
    <source>
        <strain evidence="9 10">CCBAU 23252</strain>
    </source>
</reference>
<dbReference type="GO" id="GO:0055085">
    <property type="term" value="P:transmembrane transport"/>
    <property type="evidence" value="ECO:0007669"/>
    <property type="project" value="InterPro"/>
</dbReference>
<gene>
    <name evidence="9" type="ORF">EEQ99_31975</name>
</gene>
<comment type="caution">
    <text evidence="9">The sequence shown here is derived from an EMBL/GenBank/DDBJ whole genome shotgun (WGS) entry which is preliminary data.</text>
</comment>
<evidence type="ECO:0000256" key="5">
    <source>
        <dbReference type="ARBA" id="ARBA00022989"/>
    </source>
</evidence>
<dbReference type="PANTHER" id="PTHR30151:SF0">
    <property type="entry name" value="ABC TRANSPORTER PERMEASE PROTEIN MJ0413-RELATED"/>
    <property type="match status" value="1"/>
</dbReference>
<dbReference type="Proteomes" id="UP000273611">
    <property type="component" value="Unassembled WGS sequence"/>
</dbReference>
<evidence type="ECO:0000313" key="9">
    <source>
        <dbReference type="EMBL" id="RUL96084.1"/>
    </source>
</evidence>
<dbReference type="RefSeq" id="WP_049813421.1">
    <property type="nucleotide sequence ID" value="NZ_BMFI01000022.1"/>
</dbReference>
<keyword evidence="5 7" id="KW-1133">Transmembrane helix</keyword>
<evidence type="ECO:0000259" key="8">
    <source>
        <dbReference type="PROSITE" id="PS50928"/>
    </source>
</evidence>
<evidence type="ECO:0000256" key="7">
    <source>
        <dbReference type="RuleBase" id="RU363032"/>
    </source>
</evidence>
<dbReference type="AlphaFoldDB" id="A0A432N934"/>
<evidence type="ECO:0000256" key="4">
    <source>
        <dbReference type="ARBA" id="ARBA00022692"/>
    </source>
</evidence>
<keyword evidence="3" id="KW-1003">Cell membrane</keyword>
<dbReference type="PANTHER" id="PTHR30151">
    <property type="entry name" value="ALKANE SULFONATE ABC TRANSPORTER-RELATED, MEMBRANE SUBUNIT"/>
    <property type="match status" value="1"/>
</dbReference>
<dbReference type="SUPFAM" id="SSF161098">
    <property type="entry name" value="MetI-like"/>
    <property type="match status" value="1"/>
</dbReference>
<dbReference type="Pfam" id="PF00528">
    <property type="entry name" value="BPD_transp_1"/>
    <property type="match status" value="1"/>
</dbReference>
<evidence type="ECO:0000256" key="1">
    <source>
        <dbReference type="ARBA" id="ARBA00004651"/>
    </source>
</evidence>
<organism evidence="9 10">
    <name type="scientific">Rhizobium anhuiense</name>
    <dbReference type="NCBI Taxonomy" id="1184720"/>
    <lineage>
        <taxon>Bacteria</taxon>
        <taxon>Pseudomonadati</taxon>
        <taxon>Pseudomonadota</taxon>
        <taxon>Alphaproteobacteria</taxon>
        <taxon>Hyphomicrobiales</taxon>
        <taxon>Rhizobiaceae</taxon>
        <taxon>Rhizobium/Agrobacterium group</taxon>
        <taxon>Rhizobium</taxon>
    </lineage>
</organism>
<dbReference type="Gene3D" id="1.10.3720.10">
    <property type="entry name" value="MetI-like"/>
    <property type="match status" value="1"/>
</dbReference>
<dbReference type="GeneID" id="75220066"/>
<feature type="transmembrane region" description="Helical" evidence="7">
    <location>
        <begin position="68"/>
        <end position="88"/>
    </location>
</feature>
<keyword evidence="4 7" id="KW-0812">Transmembrane</keyword>